<sequence length="69" mass="7868">MIPSETADNYVNVELIKLAKQSDQLRVSKERTSGLQSGQGKSRFITRFKKTSIELYAIILECQFLGFQL</sequence>
<dbReference type="AlphaFoldDB" id="A0AAN7SPN5"/>
<protein>
    <submittedName>
        <fullName evidence="1">Uncharacterized protein</fullName>
    </submittedName>
</protein>
<dbReference type="Proteomes" id="UP001353858">
    <property type="component" value="Unassembled WGS sequence"/>
</dbReference>
<accession>A0AAN7SPN5</accession>
<name>A0AAN7SPN5_9COLE</name>
<proteinExistence type="predicted"/>
<evidence type="ECO:0000313" key="2">
    <source>
        <dbReference type="Proteomes" id="UP001353858"/>
    </source>
</evidence>
<keyword evidence="2" id="KW-1185">Reference proteome</keyword>
<reference evidence="2" key="1">
    <citation type="submission" date="2023-01" db="EMBL/GenBank/DDBJ databases">
        <title>Key to firefly adult light organ development and bioluminescence: homeobox transcription factors regulate luciferase expression and transportation to peroxisome.</title>
        <authorList>
            <person name="Fu X."/>
        </authorList>
    </citation>
    <scope>NUCLEOTIDE SEQUENCE [LARGE SCALE GENOMIC DNA]</scope>
</reference>
<organism evidence="1 2">
    <name type="scientific">Aquatica leii</name>
    <dbReference type="NCBI Taxonomy" id="1421715"/>
    <lineage>
        <taxon>Eukaryota</taxon>
        <taxon>Metazoa</taxon>
        <taxon>Ecdysozoa</taxon>
        <taxon>Arthropoda</taxon>
        <taxon>Hexapoda</taxon>
        <taxon>Insecta</taxon>
        <taxon>Pterygota</taxon>
        <taxon>Neoptera</taxon>
        <taxon>Endopterygota</taxon>
        <taxon>Coleoptera</taxon>
        <taxon>Polyphaga</taxon>
        <taxon>Elateriformia</taxon>
        <taxon>Elateroidea</taxon>
        <taxon>Lampyridae</taxon>
        <taxon>Luciolinae</taxon>
        <taxon>Aquatica</taxon>
    </lineage>
</organism>
<gene>
    <name evidence="1" type="ORF">RN001_004807</name>
</gene>
<dbReference type="EMBL" id="JARPUR010000002">
    <property type="protein sequence ID" value="KAK4881488.1"/>
    <property type="molecule type" value="Genomic_DNA"/>
</dbReference>
<comment type="caution">
    <text evidence="1">The sequence shown here is derived from an EMBL/GenBank/DDBJ whole genome shotgun (WGS) entry which is preliminary data.</text>
</comment>
<evidence type="ECO:0000313" key="1">
    <source>
        <dbReference type="EMBL" id="KAK4881488.1"/>
    </source>
</evidence>